<protein>
    <submittedName>
        <fullName evidence="2">Uncharacterized protein</fullName>
    </submittedName>
</protein>
<comment type="caution">
    <text evidence="2">The sequence shown here is derived from an EMBL/GenBank/DDBJ whole genome shotgun (WGS) entry which is preliminary data.</text>
</comment>
<dbReference type="RefSeq" id="WP_377937030.1">
    <property type="nucleotide sequence ID" value="NZ_JBHUMF010000031.1"/>
</dbReference>
<evidence type="ECO:0000313" key="2">
    <source>
        <dbReference type="EMBL" id="MFD2682345.1"/>
    </source>
</evidence>
<proteinExistence type="predicted"/>
<keyword evidence="1" id="KW-0472">Membrane</keyword>
<dbReference type="Proteomes" id="UP001597506">
    <property type="component" value="Unassembled WGS sequence"/>
</dbReference>
<dbReference type="EMBL" id="JBHUMF010000031">
    <property type="protein sequence ID" value="MFD2682345.1"/>
    <property type="molecule type" value="Genomic_DNA"/>
</dbReference>
<organism evidence="2 3">
    <name type="scientific">Bacillus seohaeanensis</name>
    <dbReference type="NCBI Taxonomy" id="284580"/>
    <lineage>
        <taxon>Bacteria</taxon>
        <taxon>Bacillati</taxon>
        <taxon>Bacillota</taxon>
        <taxon>Bacilli</taxon>
        <taxon>Bacillales</taxon>
        <taxon>Bacillaceae</taxon>
        <taxon>Bacillus</taxon>
    </lineage>
</organism>
<sequence>MKVSFYILFIVLAAVISFSWSWKRLLDFNSYKKPFAEGTVVNFLVLFIASVWWIGTEDKMSGIMGAFYYLLAFLLIMIMEGFTLAYLFSKNKKRGEA</sequence>
<reference evidence="3" key="1">
    <citation type="journal article" date="2019" name="Int. J. Syst. Evol. Microbiol.">
        <title>The Global Catalogue of Microorganisms (GCM) 10K type strain sequencing project: providing services to taxonomists for standard genome sequencing and annotation.</title>
        <authorList>
            <consortium name="The Broad Institute Genomics Platform"/>
            <consortium name="The Broad Institute Genome Sequencing Center for Infectious Disease"/>
            <person name="Wu L."/>
            <person name="Ma J."/>
        </authorList>
    </citation>
    <scope>NUCLEOTIDE SEQUENCE [LARGE SCALE GENOMIC DNA]</scope>
    <source>
        <strain evidence="3">KCTC 3913</strain>
    </source>
</reference>
<evidence type="ECO:0000313" key="3">
    <source>
        <dbReference type="Proteomes" id="UP001597506"/>
    </source>
</evidence>
<name>A0ABW5RVK2_9BACI</name>
<feature type="transmembrane region" description="Helical" evidence="1">
    <location>
        <begin position="34"/>
        <end position="54"/>
    </location>
</feature>
<feature type="transmembrane region" description="Helical" evidence="1">
    <location>
        <begin position="66"/>
        <end position="88"/>
    </location>
</feature>
<keyword evidence="3" id="KW-1185">Reference proteome</keyword>
<evidence type="ECO:0000256" key="1">
    <source>
        <dbReference type="SAM" id="Phobius"/>
    </source>
</evidence>
<keyword evidence="1" id="KW-0812">Transmembrane</keyword>
<keyword evidence="1" id="KW-1133">Transmembrane helix</keyword>
<accession>A0ABW5RVK2</accession>
<feature type="transmembrane region" description="Helical" evidence="1">
    <location>
        <begin position="6"/>
        <end position="22"/>
    </location>
</feature>
<gene>
    <name evidence="2" type="ORF">ACFSUL_16515</name>
</gene>